<accession>A0AAW9TM30</accession>
<evidence type="ECO:0000313" key="3">
    <source>
        <dbReference type="EMBL" id="MQW33563.1"/>
    </source>
</evidence>
<dbReference type="AlphaFoldDB" id="A0AAW9TM30"/>
<gene>
    <name evidence="3" type="ORF">GHK53_12325</name>
</gene>
<reference evidence="3 4" key="1">
    <citation type="journal article" date="2013" name="Genome Biol.">
        <title>Comparative genomics of the core and accessory genomes of 48 Sinorhizobium strains comprising five genospecies.</title>
        <authorList>
            <person name="Sugawara M."/>
            <person name="Epstein B."/>
            <person name="Badgley B.D."/>
            <person name="Unno T."/>
            <person name="Xu L."/>
            <person name="Reese J."/>
            <person name="Gyaneshwar P."/>
            <person name="Denny R."/>
            <person name="Mudge J."/>
            <person name="Bharti A.K."/>
            <person name="Farmer A.D."/>
            <person name="May G.D."/>
            <person name="Woodward J.E."/>
            <person name="Medigue C."/>
            <person name="Vallenet D."/>
            <person name="Lajus A."/>
            <person name="Rouy Z."/>
            <person name="Martinez-Vaz B."/>
            <person name="Tiffin P."/>
            <person name="Young N.D."/>
            <person name="Sadowsky M.J."/>
        </authorList>
    </citation>
    <scope>NUCLEOTIDE SEQUENCE [LARGE SCALE GENOMIC DNA]</scope>
    <source>
        <strain evidence="3 4">N6B1</strain>
    </source>
</reference>
<evidence type="ECO:0000313" key="4">
    <source>
        <dbReference type="Proteomes" id="UP000429484"/>
    </source>
</evidence>
<dbReference type="EMBL" id="WISR01000124">
    <property type="protein sequence ID" value="MQW33563.1"/>
    <property type="molecule type" value="Genomic_DNA"/>
</dbReference>
<dbReference type="Proteomes" id="UP000429484">
    <property type="component" value="Unassembled WGS sequence"/>
</dbReference>
<dbReference type="InterPro" id="IPR018306">
    <property type="entry name" value="Phage_T5_Orf172_DNA-bd"/>
</dbReference>
<dbReference type="Pfam" id="PF13455">
    <property type="entry name" value="MUG113"/>
    <property type="match status" value="1"/>
</dbReference>
<evidence type="ECO:0000256" key="1">
    <source>
        <dbReference type="SAM" id="MobiDB-lite"/>
    </source>
</evidence>
<dbReference type="RefSeq" id="WP_369598539.1">
    <property type="nucleotide sequence ID" value="NZ_WISS01000194.1"/>
</dbReference>
<comment type="caution">
    <text evidence="3">The sequence shown here is derived from an EMBL/GenBank/DDBJ whole genome shotgun (WGS) entry which is preliminary data.</text>
</comment>
<organism evidence="3 4">
    <name type="scientific">Rhizobium meliloti</name>
    <name type="common">Ensifer meliloti</name>
    <name type="synonym">Sinorhizobium meliloti</name>
    <dbReference type="NCBI Taxonomy" id="382"/>
    <lineage>
        <taxon>Bacteria</taxon>
        <taxon>Pseudomonadati</taxon>
        <taxon>Pseudomonadota</taxon>
        <taxon>Alphaproteobacteria</taxon>
        <taxon>Hyphomicrobiales</taxon>
        <taxon>Rhizobiaceae</taxon>
        <taxon>Sinorhizobium/Ensifer group</taxon>
        <taxon>Sinorhizobium</taxon>
    </lineage>
</organism>
<feature type="region of interest" description="Disordered" evidence="1">
    <location>
        <begin position="89"/>
        <end position="108"/>
    </location>
</feature>
<evidence type="ECO:0000259" key="2">
    <source>
        <dbReference type="SMART" id="SM00974"/>
    </source>
</evidence>
<sequence length="108" mass="12214">MAVNPAWPGHCKVGLALDLNNRLRQMQTNCPHRDYSFFTVREFHDRKQAEAVLHGLLDGYRLPGTEWFCIHPEEAAGLLWAVARRDALPEGPGGDAGEPDRQIRHQTD</sequence>
<proteinExistence type="predicted"/>
<dbReference type="SMART" id="SM00974">
    <property type="entry name" value="T5orf172"/>
    <property type="match status" value="1"/>
</dbReference>
<feature type="domain" description="Bacteriophage T5 Orf172 DNA-binding" evidence="2">
    <location>
        <begin position="5"/>
        <end position="82"/>
    </location>
</feature>
<feature type="compositionally biased region" description="Basic and acidic residues" evidence="1">
    <location>
        <begin position="98"/>
        <end position="108"/>
    </location>
</feature>
<name>A0AAW9TM30_RHIML</name>
<protein>
    <recommendedName>
        <fullName evidence="2">Bacteriophage T5 Orf172 DNA-binding domain-containing protein</fullName>
    </recommendedName>
</protein>